<gene>
    <name evidence="1" type="ORF">METZ01_LOCUS222629</name>
</gene>
<sequence>MFVIVVTWFRVKETVESAIVLL</sequence>
<reference evidence="1" key="1">
    <citation type="submission" date="2018-05" db="EMBL/GenBank/DDBJ databases">
        <authorList>
            <person name="Lanie J.A."/>
            <person name="Ng W.-L."/>
            <person name="Kazmierczak K.M."/>
            <person name="Andrzejewski T.M."/>
            <person name="Davidsen T.M."/>
            <person name="Wayne K.J."/>
            <person name="Tettelin H."/>
            <person name="Glass J.I."/>
            <person name="Rusch D."/>
            <person name="Podicherti R."/>
            <person name="Tsui H.-C.T."/>
            <person name="Winkler M.E."/>
        </authorList>
    </citation>
    <scope>NUCLEOTIDE SEQUENCE</scope>
</reference>
<dbReference type="EMBL" id="UINC01053357">
    <property type="protein sequence ID" value="SVB69775.1"/>
    <property type="molecule type" value="Genomic_DNA"/>
</dbReference>
<evidence type="ECO:0000313" key="1">
    <source>
        <dbReference type="EMBL" id="SVB69775.1"/>
    </source>
</evidence>
<protein>
    <submittedName>
        <fullName evidence="1">Uncharacterized protein</fullName>
    </submittedName>
</protein>
<dbReference type="AlphaFoldDB" id="A0A382G4T0"/>
<organism evidence="1">
    <name type="scientific">marine metagenome</name>
    <dbReference type="NCBI Taxonomy" id="408172"/>
    <lineage>
        <taxon>unclassified sequences</taxon>
        <taxon>metagenomes</taxon>
        <taxon>ecological metagenomes</taxon>
    </lineage>
</organism>
<name>A0A382G4T0_9ZZZZ</name>
<proteinExistence type="predicted"/>
<accession>A0A382G4T0</accession>